<reference evidence="3" key="2">
    <citation type="journal article" date="2021" name="PeerJ">
        <title>Extensive microbial diversity within the chicken gut microbiome revealed by metagenomics and culture.</title>
        <authorList>
            <person name="Gilroy R."/>
            <person name="Ravi A."/>
            <person name="Getino M."/>
            <person name="Pursley I."/>
            <person name="Horton D.L."/>
            <person name="Alikhan N.F."/>
            <person name="Baker D."/>
            <person name="Gharbi K."/>
            <person name="Hall N."/>
            <person name="Watson M."/>
            <person name="Adriaenssens E.M."/>
            <person name="Foster-Nyarko E."/>
            <person name="Jarju S."/>
            <person name="Secka A."/>
            <person name="Antonio M."/>
            <person name="Oren A."/>
            <person name="Chaudhuri R.R."/>
            <person name="La Ragione R."/>
            <person name="Hildebrand F."/>
            <person name="Pallen M.J."/>
        </authorList>
    </citation>
    <scope>NUCLEOTIDE SEQUENCE</scope>
    <source>
        <strain evidence="3">USAMLcec3-3695</strain>
    </source>
</reference>
<dbReference type="Pfam" id="PF00589">
    <property type="entry name" value="Phage_integrase"/>
    <property type="match status" value="1"/>
</dbReference>
<dbReference type="InterPro" id="IPR011010">
    <property type="entry name" value="DNA_brk_join_enz"/>
</dbReference>
<organism evidence="3 4">
    <name type="scientific">Candidatus Ornithomonoglobus merdipullorum</name>
    <dbReference type="NCBI Taxonomy" id="2840895"/>
    <lineage>
        <taxon>Bacteria</taxon>
        <taxon>Bacillati</taxon>
        <taxon>Bacillota</taxon>
        <taxon>Clostridia</taxon>
        <taxon>Candidatus Ornithomonoglobus</taxon>
    </lineage>
</organism>
<proteinExistence type="predicted"/>
<dbReference type="Gene3D" id="1.10.443.10">
    <property type="entry name" value="Intergrase catalytic core"/>
    <property type="match status" value="1"/>
</dbReference>
<evidence type="ECO:0000313" key="3">
    <source>
        <dbReference type="EMBL" id="HIU57667.1"/>
    </source>
</evidence>
<evidence type="ECO:0000259" key="2">
    <source>
        <dbReference type="PROSITE" id="PS51898"/>
    </source>
</evidence>
<sequence>PKKQKPQKRALTDVEKKIVTQAELDIKSRAFVDVLYYTGIRRGEAMALTVRDVELKAGELHISKTLIFKGNNSKIKDSPKSDAGNRTIPIPQPLRETLKKYMATLDGVYLFPKQKSAEPMTHGSSVKFWNNIRKQLVISDKDENEISLKDSGITPHIFRHTYATNLYYGGVDIKTAQYLLGHSSIQVTMDIYTHLDNSGIKSAAEKLENLYKNNAW</sequence>
<dbReference type="InterPro" id="IPR050090">
    <property type="entry name" value="Tyrosine_recombinase_XerCD"/>
</dbReference>
<feature type="non-terminal residue" evidence="3">
    <location>
        <position position="1"/>
    </location>
</feature>
<dbReference type="GO" id="GO:0006310">
    <property type="term" value="P:DNA recombination"/>
    <property type="evidence" value="ECO:0007669"/>
    <property type="project" value="UniProtKB-KW"/>
</dbReference>
<evidence type="ECO:0000256" key="1">
    <source>
        <dbReference type="ARBA" id="ARBA00023172"/>
    </source>
</evidence>
<gene>
    <name evidence="3" type="ORF">IAA61_07645</name>
</gene>
<dbReference type="PANTHER" id="PTHR30349">
    <property type="entry name" value="PHAGE INTEGRASE-RELATED"/>
    <property type="match status" value="1"/>
</dbReference>
<name>A0A9D1SFD9_9FIRM</name>
<dbReference type="GO" id="GO:0015074">
    <property type="term" value="P:DNA integration"/>
    <property type="evidence" value="ECO:0007669"/>
    <property type="project" value="InterPro"/>
</dbReference>
<accession>A0A9D1SFD9</accession>
<keyword evidence="1" id="KW-0233">DNA recombination</keyword>
<dbReference type="PROSITE" id="PS51898">
    <property type="entry name" value="TYR_RECOMBINASE"/>
    <property type="match status" value="1"/>
</dbReference>
<dbReference type="PANTHER" id="PTHR30349:SF64">
    <property type="entry name" value="PROPHAGE INTEGRASE INTD-RELATED"/>
    <property type="match status" value="1"/>
</dbReference>
<dbReference type="EMBL" id="DVNB01000082">
    <property type="protein sequence ID" value="HIU57667.1"/>
    <property type="molecule type" value="Genomic_DNA"/>
</dbReference>
<feature type="domain" description="Tyr recombinase" evidence="2">
    <location>
        <begin position="6"/>
        <end position="205"/>
    </location>
</feature>
<protein>
    <submittedName>
        <fullName evidence="3">Site-specific integrase</fullName>
    </submittedName>
</protein>
<dbReference type="GO" id="GO:0003677">
    <property type="term" value="F:DNA binding"/>
    <property type="evidence" value="ECO:0007669"/>
    <property type="project" value="InterPro"/>
</dbReference>
<evidence type="ECO:0000313" key="4">
    <source>
        <dbReference type="Proteomes" id="UP000824109"/>
    </source>
</evidence>
<dbReference type="AlphaFoldDB" id="A0A9D1SFD9"/>
<comment type="caution">
    <text evidence="3">The sequence shown here is derived from an EMBL/GenBank/DDBJ whole genome shotgun (WGS) entry which is preliminary data.</text>
</comment>
<dbReference type="InterPro" id="IPR013762">
    <property type="entry name" value="Integrase-like_cat_sf"/>
</dbReference>
<dbReference type="Proteomes" id="UP000824109">
    <property type="component" value="Unassembled WGS sequence"/>
</dbReference>
<dbReference type="CDD" id="cd01189">
    <property type="entry name" value="INT_ICEBs1_C_like"/>
    <property type="match status" value="1"/>
</dbReference>
<reference evidence="3" key="1">
    <citation type="submission" date="2020-10" db="EMBL/GenBank/DDBJ databases">
        <authorList>
            <person name="Gilroy R."/>
        </authorList>
    </citation>
    <scope>NUCLEOTIDE SEQUENCE</scope>
    <source>
        <strain evidence="3">USAMLcec3-3695</strain>
    </source>
</reference>
<dbReference type="InterPro" id="IPR002104">
    <property type="entry name" value="Integrase_catalytic"/>
</dbReference>
<dbReference type="SUPFAM" id="SSF56349">
    <property type="entry name" value="DNA breaking-rejoining enzymes"/>
    <property type="match status" value="1"/>
</dbReference>